<evidence type="ECO:0000313" key="7">
    <source>
        <dbReference type="Proteomes" id="UP000825123"/>
    </source>
</evidence>
<dbReference type="InterPro" id="IPR000587">
    <property type="entry name" value="Creatinase_N"/>
</dbReference>
<dbReference type="InterPro" id="IPR029149">
    <property type="entry name" value="Creatin/AminoP/Spt16_N"/>
</dbReference>
<dbReference type="GeneID" id="66163813"/>
<keyword evidence="2" id="KW-0378">Hydrolase</keyword>
<accession>A0A8D5ZJM8</accession>
<dbReference type="Pfam" id="PF01321">
    <property type="entry name" value="Creatinase_N"/>
    <property type="match status" value="1"/>
</dbReference>
<reference evidence="6 7" key="1">
    <citation type="submission" date="2021-04" db="EMBL/GenBank/DDBJ databases">
        <title>Complete genome sequence of Stygiolobus sp. KN-1.</title>
        <authorList>
            <person name="Nakamura K."/>
            <person name="Sakai H."/>
            <person name="Kurosawa N."/>
        </authorList>
    </citation>
    <scope>NUCLEOTIDE SEQUENCE [LARGE SCALE GENOMIC DNA]</scope>
    <source>
        <strain evidence="6 7">KN-1</strain>
    </source>
</reference>
<gene>
    <name evidence="6" type="ORF">KN1_20830</name>
</gene>
<feature type="domain" description="Creatinase N-terminal" evidence="5">
    <location>
        <begin position="2"/>
        <end position="140"/>
    </location>
</feature>
<dbReference type="InterPro" id="IPR000994">
    <property type="entry name" value="Pept_M24"/>
</dbReference>
<dbReference type="InterPro" id="IPR050659">
    <property type="entry name" value="Peptidase_M24B"/>
</dbReference>
<dbReference type="SUPFAM" id="SSF55920">
    <property type="entry name" value="Creatinase/aminopeptidase"/>
    <property type="match status" value="1"/>
</dbReference>
<dbReference type="CDD" id="cd01092">
    <property type="entry name" value="APP-like"/>
    <property type="match status" value="1"/>
</dbReference>
<dbReference type="Pfam" id="PF00557">
    <property type="entry name" value="Peptidase_M24"/>
    <property type="match status" value="1"/>
</dbReference>
<protein>
    <submittedName>
        <fullName evidence="6">Peptidase M24</fullName>
    </submittedName>
</protein>
<dbReference type="GO" id="GO:0016787">
    <property type="term" value="F:hydrolase activity"/>
    <property type="evidence" value="ECO:0007669"/>
    <property type="project" value="UniProtKB-KW"/>
</dbReference>
<dbReference type="PROSITE" id="PS00491">
    <property type="entry name" value="PROLINE_PEPTIDASE"/>
    <property type="match status" value="1"/>
</dbReference>
<dbReference type="EMBL" id="AP024597">
    <property type="protein sequence ID" value="BCU70786.1"/>
    <property type="molecule type" value="Genomic_DNA"/>
</dbReference>
<keyword evidence="7" id="KW-1185">Reference proteome</keyword>
<feature type="domain" description="Peptidase M24" evidence="4">
    <location>
        <begin position="147"/>
        <end position="350"/>
    </location>
</feature>
<dbReference type="InterPro" id="IPR001131">
    <property type="entry name" value="Peptidase_M24B_aminopep-P_CS"/>
</dbReference>
<proteinExistence type="inferred from homology"/>
<dbReference type="RefSeq" id="WP_221287443.1">
    <property type="nucleotide sequence ID" value="NZ_AP024597.1"/>
</dbReference>
<dbReference type="AlphaFoldDB" id="A0A8D5ZJM8"/>
<dbReference type="InterPro" id="IPR036005">
    <property type="entry name" value="Creatinase/aminopeptidase-like"/>
</dbReference>
<dbReference type="SUPFAM" id="SSF53092">
    <property type="entry name" value="Creatinase/prolidase N-terminal domain"/>
    <property type="match status" value="1"/>
</dbReference>
<dbReference type="GO" id="GO:0046872">
    <property type="term" value="F:metal ion binding"/>
    <property type="evidence" value="ECO:0007669"/>
    <property type="project" value="UniProtKB-KW"/>
</dbReference>
<keyword evidence="1 3" id="KW-0479">Metal-binding</keyword>
<organism evidence="6 7">
    <name type="scientific">Stygiolobus caldivivus</name>
    <dbReference type="NCBI Taxonomy" id="2824673"/>
    <lineage>
        <taxon>Archaea</taxon>
        <taxon>Thermoproteota</taxon>
        <taxon>Thermoprotei</taxon>
        <taxon>Sulfolobales</taxon>
        <taxon>Sulfolobaceae</taxon>
        <taxon>Stygiolobus</taxon>
    </lineage>
</organism>
<dbReference type="Gene3D" id="3.40.350.10">
    <property type="entry name" value="Creatinase/prolidase N-terminal domain"/>
    <property type="match status" value="1"/>
</dbReference>
<dbReference type="KEGG" id="csty:KN1_20830"/>
<dbReference type="PANTHER" id="PTHR46112">
    <property type="entry name" value="AMINOPEPTIDASE"/>
    <property type="match status" value="1"/>
</dbReference>
<evidence type="ECO:0000256" key="2">
    <source>
        <dbReference type="ARBA" id="ARBA00022801"/>
    </source>
</evidence>
<evidence type="ECO:0000259" key="5">
    <source>
        <dbReference type="Pfam" id="PF01321"/>
    </source>
</evidence>
<name>A0A8D5ZJM8_9CREN</name>
<dbReference type="Gene3D" id="3.90.230.10">
    <property type="entry name" value="Creatinase/methionine aminopeptidase superfamily"/>
    <property type="match status" value="1"/>
</dbReference>
<evidence type="ECO:0000256" key="1">
    <source>
        <dbReference type="ARBA" id="ARBA00022723"/>
    </source>
</evidence>
<evidence type="ECO:0000256" key="3">
    <source>
        <dbReference type="RuleBase" id="RU000590"/>
    </source>
</evidence>
<evidence type="ECO:0000313" key="6">
    <source>
        <dbReference type="EMBL" id="BCU70786.1"/>
    </source>
</evidence>
<comment type="similarity">
    <text evidence="3">Belongs to the peptidase M24B family.</text>
</comment>
<dbReference type="PANTHER" id="PTHR46112:SF9">
    <property type="entry name" value="XAA-PRO AMINOPEPTIDASE"/>
    <property type="match status" value="1"/>
</dbReference>
<dbReference type="Proteomes" id="UP000825123">
    <property type="component" value="Chromosome"/>
</dbReference>
<evidence type="ECO:0000259" key="4">
    <source>
        <dbReference type="Pfam" id="PF00557"/>
    </source>
</evidence>
<sequence>MRLHKLDKVMEEEGLQCSVVLSGATIFYLTGYDYITTDIGNAVALVYCNGIPTLIVPVLEKNRAETKVGDKIEVLSYSYTLAGDKIFKGSLIEAITSRLEPDKKIGVDIVNSSSSFYISFKDKVSSFVDISKKLAVMRAIKEDDELELIKKAGNITTSAMRIGSEKIQNSGITEREVAGLIDMTMRNEGAEDYAFPSIVAFGENSAFPHHVPSDKVIRDNDNAVVDIGARYRNYCFDSTRTFIKGNSDEIKKIYEIVLQAQLEAIDTVREGVKASDVDLTARKVIERAGYGKYFVHSTGHGVGIEVHEYPAISPASNDILKENMVITVEPGIYIKGKFGIRIEDTIIVTKRKPIVLETTYKYM</sequence>